<feature type="domain" description="CENP-V/GFA" evidence="5">
    <location>
        <begin position="6"/>
        <end position="111"/>
    </location>
</feature>
<sequence length="136" mass="15371">MTEEEWTGGCMCGAIRYRAFGPPVRIEICHCRTCRRNTGSAFGVFVLFEGDKAVIEGEENLTSYRSSPPATRHGCRQCGTPLLNRFEGYVDFHLGTLDEAERLRPDTEIWTARRLPWLPLVGEVQCYLYGPDGPQL</sequence>
<evidence type="ECO:0000256" key="4">
    <source>
        <dbReference type="ARBA" id="ARBA00023239"/>
    </source>
</evidence>
<gene>
    <name evidence="6" type="ORF">VE25_04950</name>
</gene>
<reference evidence="6 7" key="1">
    <citation type="submission" date="2015-03" db="EMBL/GenBank/DDBJ databases">
        <authorList>
            <person name="Hassan Y.I."/>
            <person name="Lepp D."/>
            <person name="Li X.-Z."/>
            <person name="Zhou T."/>
        </authorList>
    </citation>
    <scope>NUCLEOTIDE SEQUENCE [LARGE SCALE GENOMIC DNA]</scope>
    <source>
        <strain evidence="6 7">BD-c194</strain>
    </source>
</reference>
<dbReference type="GO" id="GO:0016846">
    <property type="term" value="F:carbon-sulfur lyase activity"/>
    <property type="evidence" value="ECO:0007669"/>
    <property type="project" value="InterPro"/>
</dbReference>
<evidence type="ECO:0000313" key="6">
    <source>
        <dbReference type="EMBL" id="KKB12906.1"/>
    </source>
</evidence>
<evidence type="ECO:0000256" key="1">
    <source>
        <dbReference type="ARBA" id="ARBA00005495"/>
    </source>
</evidence>
<evidence type="ECO:0000256" key="3">
    <source>
        <dbReference type="ARBA" id="ARBA00022833"/>
    </source>
</evidence>
<dbReference type="Gene3D" id="3.90.1590.10">
    <property type="entry name" value="glutathione-dependent formaldehyde- activating enzyme (gfa)"/>
    <property type="match status" value="1"/>
</dbReference>
<organism evidence="6 7">
    <name type="scientific">Devosia geojensis</name>
    <dbReference type="NCBI Taxonomy" id="443610"/>
    <lineage>
        <taxon>Bacteria</taxon>
        <taxon>Pseudomonadati</taxon>
        <taxon>Pseudomonadota</taxon>
        <taxon>Alphaproteobacteria</taxon>
        <taxon>Hyphomicrobiales</taxon>
        <taxon>Devosiaceae</taxon>
        <taxon>Devosia</taxon>
    </lineage>
</organism>
<dbReference type="SUPFAM" id="SSF51316">
    <property type="entry name" value="Mss4-like"/>
    <property type="match status" value="1"/>
</dbReference>
<dbReference type="PANTHER" id="PTHR33337">
    <property type="entry name" value="GFA DOMAIN-CONTAINING PROTEIN"/>
    <property type="match status" value="1"/>
</dbReference>
<dbReference type="STRING" id="443610.VE25_04950"/>
<dbReference type="PATRIC" id="fig|443610.3.peg.3478"/>
<name>A0A0F5FVJ4_9HYPH</name>
<comment type="similarity">
    <text evidence="1">Belongs to the Gfa family.</text>
</comment>
<dbReference type="GO" id="GO:0046872">
    <property type="term" value="F:metal ion binding"/>
    <property type="evidence" value="ECO:0007669"/>
    <property type="project" value="UniProtKB-KW"/>
</dbReference>
<dbReference type="EMBL" id="JZEX01000056">
    <property type="protein sequence ID" value="KKB12906.1"/>
    <property type="molecule type" value="Genomic_DNA"/>
</dbReference>
<keyword evidence="3" id="KW-0862">Zinc</keyword>
<keyword evidence="2" id="KW-0479">Metal-binding</keyword>
<dbReference type="OrthoDB" id="9807246at2"/>
<dbReference type="PANTHER" id="PTHR33337:SF40">
    <property type="entry name" value="CENP-V_GFA DOMAIN-CONTAINING PROTEIN-RELATED"/>
    <property type="match status" value="1"/>
</dbReference>
<dbReference type="RefSeq" id="WP_046107493.1">
    <property type="nucleotide sequence ID" value="NZ_JZEX01000056.1"/>
</dbReference>
<proteinExistence type="inferred from homology"/>
<keyword evidence="7" id="KW-1185">Reference proteome</keyword>
<keyword evidence="4" id="KW-0456">Lyase</keyword>
<evidence type="ECO:0000256" key="2">
    <source>
        <dbReference type="ARBA" id="ARBA00022723"/>
    </source>
</evidence>
<dbReference type="AlphaFoldDB" id="A0A0F5FVJ4"/>
<comment type="caution">
    <text evidence="6">The sequence shown here is derived from an EMBL/GenBank/DDBJ whole genome shotgun (WGS) entry which is preliminary data.</text>
</comment>
<dbReference type="InterPro" id="IPR011057">
    <property type="entry name" value="Mss4-like_sf"/>
</dbReference>
<dbReference type="Pfam" id="PF04828">
    <property type="entry name" value="GFA"/>
    <property type="match status" value="1"/>
</dbReference>
<accession>A0A0F5FVJ4</accession>
<protein>
    <recommendedName>
        <fullName evidence="5">CENP-V/GFA domain-containing protein</fullName>
    </recommendedName>
</protein>
<evidence type="ECO:0000259" key="5">
    <source>
        <dbReference type="PROSITE" id="PS51891"/>
    </source>
</evidence>
<dbReference type="InterPro" id="IPR006913">
    <property type="entry name" value="CENP-V/GFA"/>
</dbReference>
<evidence type="ECO:0000313" key="7">
    <source>
        <dbReference type="Proteomes" id="UP000033632"/>
    </source>
</evidence>
<dbReference type="Proteomes" id="UP000033632">
    <property type="component" value="Unassembled WGS sequence"/>
</dbReference>
<dbReference type="PROSITE" id="PS51891">
    <property type="entry name" value="CENP_V_GFA"/>
    <property type="match status" value="1"/>
</dbReference>